<dbReference type="GO" id="GO:0015562">
    <property type="term" value="F:efflux transmembrane transporter activity"/>
    <property type="evidence" value="ECO:0007669"/>
    <property type="project" value="TreeGrafter"/>
</dbReference>
<feature type="transmembrane region" description="Helical" evidence="2">
    <location>
        <begin position="6"/>
        <end position="25"/>
    </location>
</feature>
<dbReference type="Pfam" id="PF25917">
    <property type="entry name" value="BSH_RND"/>
    <property type="match status" value="1"/>
</dbReference>
<gene>
    <name evidence="4" type="ORF">PN36_30320</name>
</gene>
<dbReference type="PANTHER" id="PTHR30469">
    <property type="entry name" value="MULTIDRUG RESISTANCE PROTEIN MDTA"/>
    <property type="match status" value="1"/>
</dbReference>
<evidence type="ECO:0000313" key="5">
    <source>
        <dbReference type="Proteomes" id="UP000030428"/>
    </source>
</evidence>
<organism evidence="4 5">
    <name type="scientific">Candidatus Thiomargarita nelsonii</name>
    <dbReference type="NCBI Taxonomy" id="1003181"/>
    <lineage>
        <taxon>Bacteria</taxon>
        <taxon>Pseudomonadati</taxon>
        <taxon>Pseudomonadota</taxon>
        <taxon>Gammaproteobacteria</taxon>
        <taxon>Thiotrichales</taxon>
        <taxon>Thiotrichaceae</taxon>
        <taxon>Thiomargarita</taxon>
    </lineage>
</organism>
<accession>A0A0A6P9G4</accession>
<dbReference type="EMBL" id="JSZA02000222">
    <property type="protein sequence ID" value="KHD06967.1"/>
    <property type="molecule type" value="Genomic_DNA"/>
</dbReference>
<feature type="domain" description="Multidrug resistance protein MdtA-like barrel-sandwich hybrid" evidence="3">
    <location>
        <begin position="74"/>
        <end position="107"/>
    </location>
</feature>
<evidence type="ECO:0000259" key="3">
    <source>
        <dbReference type="Pfam" id="PF25917"/>
    </source>
</evidence>
<reference evidence="4 5" key="1">
    <citation type="journal article" date="2016" name="Front. Microbiol.">
        <title>Single-Cell (Meta-)Genomics of a Dimorphic Candidatus Thiomargarita nelsonii Reveals Genomic Plasticity.</title>
        <authorList>
            <person name="Flood B.E."/>
            <person name="Fliss P."/>
            <person name="Jones D.S."/>
            <person name="Dick G.J."/>
            <person name="Jain S."/>
            <person name="Kaster A.K."/>
            <person name="Winkel M."/>
            <person name="Mussmann M."/>
            <person name="Bailey J."/>
        </authorList>
    </citation>
    <scope>NUCLEOTIDE SEQUENCE [LARGE SCALE GENOMIC DNA]</scope>
    <source>
        <strain evidence="4">Hydrate Ridge</strain>
    </source>
</reference>
<protein>
    <recommendedName>
        <fullName evidence="3">Multidrug resistance protein MdtA-like barrel-sandwich hybrid domain-containing protein</fullName>
    </recommendedName>
</protein>
<evidence type="ECO:0000256" key="1">
    <source>
        <dbReference type="ARBA" id="ARBA00009477"/>
    </source>
</evidence>
<dbReference type="Proteomes" id="UP000030428">
    <property type="component" value="Unassembled WGS sequence"/>
</dbReference>
<evidence type="ECO:0000256" key="2">
    <source>
        <dbReference type="SAM" id="Phobius"/>
    </source>
</evidence>
<keyword evidence="5" id="KW-1185">Reference proteome</keyword>
<dbReference type="AlphaFoldDB" id="A0A0A6P9G4"/>
<keyword evidence="2" id="KW-0472">Membrane</keyword>
<dbReference type="GO" id="GO:1990281">
    <property type="term" value="C:efflux pump complex"/>
    <property type="evidence" value="ECO:0007669"/>
    <property type="project" value="TreeGrafter"/>
</dbReference>
<evidence type="ECO:0000313" key="4">
    <source>
        <dbReference type="EMBL" id="KHD06967.1"/>
    </source>
</evidence>
<proteinExistence type="inferred from homology"/>
<sequence>MATLKKILSIALALIIAVGLIIGVVKLRQIRTAKFDALPKADRLPWALHLATVQQDTLTRSFPVLAKLIGSTEITVSSQVSGIIEKMGPREGIKVKKGQLLAQIDVRDLIEQRRESIS</sequence>
<dbReference type="Gene3D" id="2.40.50.100">
    <property type="match status" value="1"/>
</dbReference>
<dbReference type="SUPFAM" id="SSF111369">
    <property type="entry name" value="HlyD-like secretion proteins"/>
    <property type="match status" value="1"/>
</dbReference>
<comment type="caution">
    <text evidence="4">The sequence shown here is derived from an EMBL/GenBank/DDBJ whole genome shotgun (WGS) entry which is preliminary data.</text>
</comment>
<keyword evidence="2" id="KW-0812">Transmembrane</keyword>
<keyword evidence="2" id="KW-1133">Transmembrane helix</keyword>
<dbReference type="PANTHER" id="PTHR30469:SF15">
    <property type="entry name" value="HLYD FAMILY OF SECRETION PROTEINS"/>
    <property type="match status" value="1"/>
</dbReference>
<comment type="similarity">
    <text evidence="1">Belongs to the membrane fusion protein (MFP) (TC 8.A.1) family.</text>
</comment>
<name>A0A0A6P9G4_9GAMM</name>
<dbReference type="InterPro" id="IPR058625">
    <property type="entry name" value="MdtA-like_BSH"/>
</dbReference>